<accession>A0A8C3QUT6</accession>
<dbReference type="Ensembl" id="ENSCRFT00000011793.1">
    <property type="protein sequence ID" value="ENSCRFP00000011394.1"/>
    <property type="gene ID" value="ENSCRFG00000008862.1"/>
</dbReference>
<evidence type="ECO:0000313" key="1">
    <source>
        <dbReference type="Ensembl" id="ENSCRFP00000011394.1"/>
    </source>
</evidence>
<keyword evidence="2" id="KW-1185">Reference proteome</keyword>
<organism evidence="1 2">
    <name type="scientific">Cyanoderma ruficeps</name>
    <name type="common">rufous-capped babbler</name>
    <dbReference type="NCBI Taxonomy" id="181631"/>
    <lineage>
        <taxon>Eukaryota</taxon>
        <taxon>Metazoa</taxon>
        <taxon>Chordata</taxon>
        <taxon>Craniata</taxon>
        <taxon>Vertebrata</taxon>
        <taxon>Euteleostomi</taxon>
        <taxon>Archelosauria</taxon>
        <taxon>Archosauria</taxon>
        <taxon>Dinosauria</taxon>
        <taxon>Saurischia</taxon>
        <taxon>Theropoda</taxon>
        <taxon>Coelurosauria</taxon>
        <taxon>Aves</taxon>
        <taxon>Neognathae</taxon>
        <taxon>Neoaves</taxon>
        <taxon>Telluraves</taxon>
        <taxon>Australaves</taxon>
        <taxon>Passeriformes</taxon>
        <taxon>Sylvioidea</taxon>
        <taxon>Timaliidae</taxon>
        <taxon>Cyanoderma</taxon>
    </lineage>
</organism>
<protein>
    <submittedName>
        <fullName evidence="1">Uncharacterized protein</fullName>
    </submittedName>
</protein>
<dbReference type="Proteomes" id="UP000694396">
    <property type="component" value="Unplaced"/>
</dbReference>
<reference evidence="1" key="2">
    <citation type="submission" date="2025-09" db="UniProtKB">
        <authorList>
            <consortium name="Ensembl"/>
        </authorList>
    </citation>
    <scope>IDENTIFICATION</scope>
</reference>
<evidence type="ECO:0000313" key="2">
    <source>
        <dbReference type="Proteomes" id="UP000694396"/>
    </source>
</evidence>
<reference evidence="1" key="1">
    <citation type="submission" date="2025-08" db="UniProtKB">
        <authorList>
            <consortium name="Ensembl"/>
        </authorList>
    </citation>
    <scope>IDENTIFICATION</scope>
</reference>
<sequence>MTPRIRCTIHFRRARSLPRAWALGWRIVRRVFGALGRRWPRRLALQLVLRRRRRGIPRPR</sequence>
<dbReference type="AlphaFoldDB" id="A0A8C3QUT6"/>
<name>A0A8C3QUT6_9PASS</name>
<proteinExistence type="predicted"/>